<dbReference type="InterPro" id="IPR036388">
    <property type="entry name" value="WH-like_DNA-bd_sf"/>
</dbReference>
<accession>A0ABR7N852</accession>
<organism evidence="6 7">
    <name type="scientific">Jingyaoa shaoxingensis</name>
    <dbReference type="NCBI Taxonomy" id="2763671"/>
    <lineage>
        <taxon>Bacteria</taxon>
        <taxon>Bacillati</taxon>
        <taxon>Bacillota</taxon>
        <taxon>Clostridia</taxon>
        <taxon>Lachnospirales</taxon>
        <taxon>Lachnospiraceae</taxon>
        <taxon>Jingyaoa</taxon>
    </lineage>
</organism>
<gene>
    <name evidence="6" type="ORF">H8716_05705</name>
</gene>
<keyword evidence="3" id="KW-0238">DNA-binding</keyword>
<dbReference type="Pfam" id="PF00126">
    <property type="entry name" value="HTH_1"/>
    <property type="match status" value="1"/>
</dbReference>
<dbReference type="SUPFAM" id="SSF53850">
    <property type="entry name" value="Periplasmic binding protein-like II"/>
    <property type="match status" value="1"/>
</dbReference>
<sequence length="301" mass="35330">MDRTDIELFLSIVEHNSISKAAEILHFSQSTVSYRLKCLEKELNISLFYRRKGQRTSALTKQGELFIPIAKQWQELYKNTEEIQHYPNQLLDVAAISSVSASVLGDVYETVTSDAIKMCLHIQTAYSNVIYNLVEKNKVDIGFVAEPENRRNVLTIPVFSEKYYVVRKTRYPKAMGTVYLEDLQPDKEIFMDWNKEYENWHKEKWGNIASYHVWVDHFPLLQRFLRDEQFWAIIPGSLLPRIYENMQTVQVDNLEGDIPTDRTIYMIKNINPRENRLSTIVNFEKTLKDCLIRIPDVNVLL</sequence>
<dbReference type="Gene3D" id="1.10.10.10">
    <property type="entry name" value="Winged helix-like DNA-binding domain superfamily/Winged helix DNA-binding domain"/>
    <property type="match status" value="1"/>
</dbReference>
<keyword evidence="2" id="KW-0805">Transcription regulation</keyword>
<dbReference type="PANTHER" id="PTHR30126">
    <property type="entry name" value="HTH-TYPE TRANSCRIPTIONAL REGULATOR"/>
    <property type="match status" value="1"/>
</dbReference>
<dbReference type="SUPFAM" id="SSF46785">
    <property type="entry name" value="Winged helix' DNA-binding domain"/>
    <property type="match status" value="1"/>
</dbReference>
<dbReference type="PROSITE" id="PS50931">
    <property type="entry name" value="HTH_LYSR"/>
    <property type="match status" value="1"/>
</dbReference>
<dbReference type="EMBL" id="JACRSZ010000004">
    <property type="protein sequence ID" value="MBC8572583.1"/>
    <property type="molecule type" value="Genomic_DNA"/>
</dbReference>
<dbReference type="Pfam" id="PF03466">
    <property type="entry name" value="LysR_substrate"/>
    <property type="match status" value="1"/>
</dbReference>
<evidence type="ECO:0000313" key="6">
    <source>
        <dbReference type="EMBL" id="MBC8572583.1"/>
    </source>
</evidence>
<name>A0ABR7N852_9FIRM</name>
<evidence type="ECO:0000256" key="4">
    <source>
        <dbReference type="ARBA" id="ARBA00023163"/>
    </source>
</evidence>
<dbReference type="Proteomes" id="UP000657421">
    <property type="component" value="Unassembled WGS sequence"/>
</dbReference>
<proteinExistence type="inferred from homology"/>
<dbReference type="PANTHER" id="PTHR30126:SF40">
    <property type="entry name" value="HTH-TYPE TRANSCRIPTIONAL REGULATOR GLTR"/>
    <property type="match status" value="1"/>
</dbReference>
<evidence type="ECO:0000256" key="2">
    <source>
        <dbReference type="ARBA" id="ARBA00023015"/>
    </source>
</evidence>
<dbReference type="RefSeq" id="WP_249307616.1">
    <property type="nucleotide sequence ID" value="NZ_JACRSZ010000004.1"/>
</dbReference>
<dbReference type="Gene3D" id="3.40.190.10">
    <property type="entry name" value="Periplasmic binding protein-like II"/>
    <property type="match status" value="2"/>
</dbReference>
<evidence type="ECO:0000313" key="7">
    <source>
        <dbReference type="Proteomes" id="UP000657421"/>
    </source>
</evidence>
<comment type="similarity">
    <text evidence="1">Belongs to the LysR transcriptional regulatory family.</text>
</comment>
<dbReference type="InterPro" id="IPR000847">
    <property type="entry name" value="LysR_HTH_N"/>
</dbReference>
<evidence type="ECO:0000259" key="5">
    <source>
        <dbReference type="PROSITE" id="PS50931"/>
    </source>
</evidence>
<evidence type="ECO:0000256" key="3">
    <source>
        <dbReference type="ARBA" id="ARBA00023125"/>
    </source>
</evidence>
<comment type="caution">
    <text evidence="6">The sequence shown here is derived from an EMBL/GenBank/DDBJ whole genome shotgun (WGS) entry which is preliminary data.</text>
</comment>
<reference evidence="6 7" key="1">
    <citation type="submission" date="2020-08" db="EMBL/GenBank/DDBJ databases">
        <title>Genome public.</title>
        <authorList>
            <person name="Liu C."/>
            <person name="Sun Q."/>
        </authorList>
    </citation>
    <scope>NUCLEOTIDE SEQUENCE [LARGE SCALE GENOMIC DNA]</scope>
    <source>
        <strain evidence="6 7">NSJ-46</strain>
    </source>
</reference>
<keyword evidence="4" id="KW-0804">Transcription</keyword>
<dbReference type="PRINTS" id="PR00039">
    <property type="entry name" value="HTHLYSR"/>
</dbReference>
<dbReference type="InterPro" id="IPR036390">
    <property type="entry name" value="WH_DNA-bd_sf"/>
</dbReference>
<dbReference type="InterPro" id="IPR005119">
    <property type="entry name" value="LysR_subst-bd"/>
</dbReference>
<keyword evidence="7" id="KW-1185">Reference proteome</keyword>
<evidence type="ECO:0000256" key="1">
    <source>
        <dbReference type="ARBA" id="ARBA00009437"/>
    </source>
</evidence>
<feature type="domain" description="HTH lysR-type" evidence="5">
    <location>
        <begin position="1"/>
        <end position="57"/>
    </location>
</feature>
<protein>
    <submittedName>
        <fullName evidence="6">LysR family transcriptional regulator</fullName>
    </submittedName>
</protein>